<keyword evidence="6" id="KW-1185">Reference proteome</keyword>
<organism evidence="5 6">
    <name type="scientific">Tenuibacillus multivorans</name>
    <dbReference type="NCBI Taxonomy" id="237069"/>
    <lineage>
        <taxon>Bacteria</taxon>
        <taxon>Bacillati</taxon>
        <taxon>Bacillota</taxon>
        <taxon>Bacilli</taxon>
        <taxon>Bacillales</taxon>
        <taxon>Bacillaceae</taxon>
        <taxon>Tenuibacillus</taxon>
    </lineage>
</organism>
<dbReference type="PANTHER" id="PTHR43736:SF1">
    <property type="entry name" value="DIHYDRONEOPTERIN TRIPHOSPHATE DIPHOSPHATASE"/>
    <property type="match status" value="1"/>
</dbReference>
<dbReference type="OrthoDB" id="9131041at2"/>
<dbReference type="PROSITE" id="PS51462">
    <property type="entry name" value="NUDIX"/>
    <property type="match status" value="1"/>
</dbReference>
<dbReference type="InterPro" id="IPR020084">
    <property type="entry name" value="NUDIX_hydrolase_CS"/>
</dbReference>
<gene>
    <name evidence="5" type="ORF">SAMN05216498_0313</name>
</gene>
<dbReference type="InterPro" id="IPR014078">
    <property type="entry name" value="Nudix_YtkD"/>
</dbReference>
<dbReference type="STRING" id="237069.SAMN05216498_0313"/>
<dbReference type="InterPro" id="IPR020476">
    <property type="entry name" value="Nudix_hydrolase"/>
</dbReference>
<feature type="domain" description="Nudix hydrolase" evidence="4">
    <location>
        <begin position="7"/>
        <end position="160"/>
    </location>
</feature>
<dbReference type="AlphaFoldDB" id="A0A1H0FQA7"/>
<dbReference type="NCBIfam" id="TIGR02705">
    <property type="entry name" value="nudix_YtkD"/>
    <property type="match status" value="1"/>
</dbReference>
<evidence type="ECO:0000256" key="2">
    <source>
        <dbReference type="ARBA" id="ARBA00022801"/>
    </source>
</evidence>
<dbReference type="InterPro" id="IPR000086">
    <property type="entry name" value="NUDIX_hydrolase_dom"/>
</dbReference>
<proteinExistence type="inferred from homology"/>
<evidence type="ECO:0000313" key="5">
    <source>
        <dbReference type="EMBL" id="SDN96722.1"/>
    </source>
</evidence>
<evidence type="ECO:0000313" key="6">
    <source>
        <dbReference type="Proteomes" id="UP000199334"/>
    </source>
</evidence>
<dbReference type="InterPro" id="IPR015797">
    <property type="entry name" value="NUDIX_hydrolase-like_dom_sf"/>
</dbReference>
<dbReference type="Proteomes" id="UP000199334">
    <property type="component" value="Unassembled WGS sequence"/>
</dbReference>
<sequence length="160" mass="18638">MKVFKDYYHNTVKLVLGKEAFSKQPKHVWVITRYQGQWLLTKHADRGTEFPGGKVEHGEDAQEAAIREVKEETGGHVSRLNFIGQYYVDGKAGHIIKNIYFANVDEIEDQEHYFETEGPVLLNDIPRNIKKDDRFSFMMKDEVLVHALKVVREKYINKEA</sequence>
<name>A0A1H0FQA7_9BACI</name>
<evidence type="ECO:0000256" key="1">
    <source>
        <dbReference type="ARBA" id="ARBA00005582"/>
    </source>
</evidence>
<dbReference type="PROSITE" id="PS00893">
    <property type="entry name" value="NUDIX_BOX"/>
    <property type="match status" value="1"/>
</dbReference>
<accession>A0A1H0FQA7</accession>
<dbReference type="Gene3D" id="3.90.79.10">
    <property type="entry name" value="Nucleoside Triphosphate Pyrophosphohydrolase"/>
    <property type="match status" value="1"/>
</dbReference>
<dbReference type="GO" id="GO:0016787">
    <property type="term" value="F:hydrolase activity"/>
    <property type="evidence" value="ECO:0007669"/>
    <property type="project" value="UniProtKB-KW"/>
</dbReference>
<dbReference type="RefSeq" id="WP_093857856.1">
    <property type="nucleotide sequence ID" value="NZ_BJVZ01000017.1"/>
</dbReference>
<evidence type="ECO:0000259" key="4">
    <source>
        <dbReference type="PROSITE" id="PS51462"/>
    </source>
</evidence>
<keyword evidence="2 3" id="KW-0378">Hydrolase</keyword>
<dbReference type="PRINTS" id="PR00502">
    <property type="entry name" value="NUDIXFAMILY"/>
</dbReference>
<dbReference type="PANTHER" id="PTHR43736">
    <property type="entry name" value="ADP-RIBOSE PYROPHOSPHATASE"/>
    <property type="match status" value="1"/>
</dbReference>
<protein>
    <submittedName>
        <fullName evidence="5">8-oxo-dGTP diphosphatase</fullName>
    </submittedName>
</protein>
<reference evidence="5 6" key="1">
    <citation type="submission" date="2016-10" db="EMBL/GenBank/DDBJ databases">
        <authorList>
            <person name="de Groot N.N."/>
        </authorList>
    </citation>
    <scope>NUCLEOTIDE SEQUENCE [LARGE SCALE GENOMIC DNA]</scope>
    <source>
        <strain evidence="5 6">CGMCC 1.3442</strain>
    </source>
</reference>
<dbReference type="Pfam" id="PF00293">
    <property type="entry name" value="NUDIX"/>
    <property type="match status" value="1"/>
</dbReference>
<dbReference type="CDD" id="cd04665">
    <property type="entry name" value="NUDIX_RppH"/>
    <property type="match status" value="1"/>
</dbReference>
<evidence type="ECO:0000256" key="3">
    <source>
        <dbReference type="RuleBase" id="RU003476"/>
    </source>
</evidence>
<comment type="similarity">
    <text evidence="1 3">Belongs to the Nudix hydrolase family.</text>
</comment>
<dbReference type="EMBL" id="FNIG01000013">
    <property type="protein sequence ID" value="SDN96722.1"/>
    <property type="molecule type" value="Genomic_DNA"/>
</dbReference>
<dbReference type="SUPFAM" id="SSF55811">
    <property type="entry name" value="Nudix"/>
    <property type="match status" value="1"/>
</dbReference>